<dbReference type="OrthoDB" id="9151155at2"/>
<dbReference type="AlphaFoldDB" id="A0A562ZKP4"/>
<accession>A0A562ZKP4</accession>
<feature type="region of interest" description="Disordered" evidence="1">
    <location>
        <begin position="58"/>
        <end position="81"/>
    </location>
</feature>
<evidence type="ECO:0000313" key="3">
    <source>
        <dbReference type="Proteomes" id="UP000318199"/>
    </source>
</evidence>
<protein>
    <submittedName>
        <fullName evidence="2">Uncharacterized protein</fullName>
    </submittedName>
</protein>
<reference evidence="2 3" key="1">
    <citation type="submission" date="2019-07" db="EMBL/GenBank/DDBJ databases">
        <title>Caenimonas sedimenti sp. nov., isolated from activated sludge.</title>
        <authorList>
            <person name="Xu J."/>
        </authorList>
    </citation>
    <scope>NUCLEOTIDE SEQUENCE [LARGE SCALE GENOMIC DNA]</scope>
    <source>
        <strain evidence="2 3">HX-9-20</strain>
    </source>
</reference>
<name>A0A562ZKP4_9BURK</name>
<gene>
    <name evidence="2" type="ORF">FN976_22400</name>
</gene>
<organism evidence="2 3">
    <name type="scientific">Caenimonas sedimenti</name>
    <dbReference type="NCBI Taxonomy" id="2596921"/>
    <lineage>
        <taxon>Bacteria</taxon>
        <taxon>Pseudomonadati</taxon>
        <taxon>Pseudomonadota</taxon>
        <taxon>Betaproteobacteria</taxon>
        <taxon>Burkholderiales</taxon>
        <taxon>Comamonadaceae</taxon>
        <taxon>Caenimonas</taxon>
    </lineage>
</organism>
<proteinExistence type="predicted"/>
<comment type="caution">
    <text evidence="2">The sequence shown here is derived from an EMBL/GenBank/DDBJ whole genome shotgun (WGS) entry which is preliminary data.</text>
</comment>
<dbReference type="RefSeq" id="WP_145895290.1">
    <property type="nucleotide sequence ID" value="NZ_VOBQ01000018.1"/>
</dbReference>
<keyword evidence="3" id="KW-1185">Reference proteome</keyword>
<feature type="compositionally biased region" description="Polar residues" evidence="1">
    <location>
        <begin position="64"/>
        <end position="80"/>
    </location>
</feature>
<dbReference type="EMBL" id="VOBQ01000018">
    <property type="protein sequence ID" value="TWO68744.1"/>
    <property type="molecule type" value="Genomic_DNA"/>
</dbReference>
<sequence>MAAHSQPLVVAASDEEVIRGWQAAMPGSPTPVLTPQADGTRLTWTGAATADAYDTRVRSGSGYTGSPQSNGTFGKASTQGDARWVHGDGTVDAFGFRTLHTDDRSALPRSAYQLGNLQVGRTAGAWSFAAGDVAPNFSRLSSALGVRGALGQVNLGPVALSGFTGRVAESWEALGRPVLRTQPVRTVHGGKLELPLGETLKVHATSQQYAQERLPNDSAAAGAPRAVSRNSTLGLQYAKGDLTLTGEAATSRLDDDVHGDREGHAGVVDGTWRMGTAALRFGAHHIDPGYTSLSQGATPGVEEAYVALDWPVVSWLTLGGDVRTSRNSTLATELMQAVVSRTRSAALNATVNFGSEWPGWSATLQRAVSESTSAGDQRQANEATSAGITYYGPVWNFQLARSRAVVENSSYPAGNSTTEGWTGNVRRNWAAAEAGAWTAAVGLSGRSQVQRMALGLRSEARDVAVQVSADRPGVANLSLAAAIGTLQQATDAAPVRTRSVQADVTVPIAGDAAQLKFYLRYSTRDGADPVLELMERTVGLQLAVRF</sequence>
<evidence type="ECO:0000313" key="2">
    <source>
        <dbReference type="EMBL" id="TWO68744.1"/>
    </source>
</evidence>
<dbReference type="Proteomes" id="UP000318199">
    <property type="component" value="Unassembled WGS sequence"/>
</dbReference>
<evidence type="ECO:0000256" key="1">
    <source>
        <dbReference type="SAM" id="MobiDB-lite"/>
    </source>
</evidence>